<feature type="region of interest" description="Disordered" evidence="1">
    <location>
        <begin position="339"/>
        <end position="410"/>
    </location>
</feature>
<sequence length="1201" mass="130715">MDSDLSLVEIGEEDDSLLFQKSNEDALLFACSPLQLPRSKRSAEFSSLSSNEGLRNIGEEDHGCFSRVNSNNKENLNENASETLKVSNDPQQMKRRKKGGGYNLRKSLAWNKAFFTEEGVLDSTELSLLRGNFNTLDSKALPAIHEEPPDGCDSNTNSADLQELEETLIRKSNQSTSENGEGSSASLVQKCASPASINRSSSAVKGKPLLPRRGAKVGAKNNSSCLVGPSLYPFLVTQWFISCSKFLGYCSLRLFKLEKISLTWSMQKRTMNLSTGKGETKGLKIPRIPAKKAGISALPPPTKSAVLDQSRSKCNRIAQSGALNGRKFGADTASFSVISSNQHSKKNLASSTLEKNSSSRLRPPILRKTTGTLGEVRDTEHPVSAKPADKGHIRPNVGQPSSQASSPIGGGIQHAKLQMAKPTGLRMPSPSLGFFAQSIIKPQEKNLPQSCISNLQKVDGGNHVREPTHSPALNGRPKVVNDFKKNMDIEYISTKPLVISDPLHLEQVNTLKFGLTDDYMEKSTAKPLILETSIKFDQGQICNDTDQTSIEETRISGDFQQLGSGSIVVLSSKQNCAKESNQSSTSGHIGERPFHSTVEREEKDEIVDNVSFKFQDLIESGMDIYDGLPQLTADRKGKDGAAIVDGMIEKSCSRGTTYSGNMAGANVSPMLQGPNQNDLDISDGLSHLIAEREQKDDAVVLNGMDEISCFREAKLHSDYEPEANVCPSLHSPHCSELGIYDGPSQPTVEREEKYSAAVMNGRNEKSCMGAAVIYLGDELGVDASPTVEDPNVDICEHLSQPIVERQEEDIGAVMDSMIETSCMGEAKIHSGNNSGAESGSELSFPMPDKHNRFDVIQAHFEEQTSSQNSYKGGEQVLQETCAVLSSDRLLQEERVLLGISEDDYVLQTCAVLNQNENAESEDKSHPVVAQRTSTREEVIFDQDKTIEPTQKKDAISGSSNVDQSSKYRQNGDKVSNEVDLCGAGMSLGCESSFRLSKDELPEEPMTCDHRHEERDLSDPSVGTSLNGSSSRVQRVTVLKIDIPPKDTETLQSSNSSTGGLCKLETDIDLSDDRHATIPLQPVADSKVDSPAVRPHPDAVPFSDEWLAAIEAAGEEILTKKSGAVQHSPPVKSQPEPGPWSPVKRKSTQVLGPFDCTKFMAPHSGSRCGSFRTRPLKYSFTGIIPDNYKDNIAQDNGTRELG</sequence>
<comment type="caution">
    <text evidence="2">The sequence shown here is derived from an EMBL/GenBank/DDBJ whole genome shotgun (WGS) entry which is preliminary data.</text>
</comment>
<protein>
    <submittedName>
        <fullName evidence="2">Uncharacterized protein</fullName>
    </submittedName>
</protein>
<organism evidence="2 3">
    <name type="scientific">Dillenia turbinata</name>
    <dbReference type="NCBI Taxonomy" id="194707"/>
    <lineage>
        <taxon>Eukaryota</taxon>
        <taxon>Viridiplantae</taxon>
        <taxon>Streptophyta</taxon>
        <taxon>Embryophyta</taxon>
        <taxon>Tracheophyta</taxon>
        <taxon>Spermatophyta</taxon>
        <taxon>Magnoliopsida</taxon>
        <taxon>eudicotyledons</taxon>
        <taxon>Gunneridae</taxon>
        <taxon>Pentapetalae</taxon>
        <taxon>Dilleniales</taxon>
        <taxon>Dilleniaceae</taxon>
        <taxon>Dillenia</taxon>
    </lineage>
</organism>
<dbReference type="GO" id="GO:0008017">
    <property type="term" value="F:microtubule binding"/>
    <property type="evidence" value="ECO:0007669"/>
    <property type="project" value="InterPro"/>
</dbReference>
<feature type="compositionally biased region" description="Polar residues" evidence="1">
    <location>
        <begin position="339"/>
        <end position="360"/>
    </location>
</feature>
<dbReference type="Proteomes" id="UP001370490">
    <property type="component" value="Unassembled WGS sequence"/>
</dbReference>
<gene>
    <name evidence="2" type="ORF">RJ641_008567</name>
</gene>
<feature type="compositionally biased region" description="Basic and acidic residues" evidence="1">
    <location>
        <begin position="589"/>
        <end position="602"/>
    </location>
</feature>
<dbReference type="InterPro" id="IPR045882">
    <property type="entry name" value="GPT1/2"/>
</dbReference>
<feature type="region of interest" description="Disordered" evidence="1">
    <location>
        <begin position="1121"/>
        <end position="1143"/>
    </location>
</feature>
<dbReference type="EMBL" id="JBAMMX010000015">
    <property type="protein sequence ID" value="KAK6926848.1"/>
    <property type="molecule type" value="Genomic_DNA"/>
</dbReference>
<keyword evidence="3" id="KW-1185">Reference proteome</keyword>
<feature type="region of interest" description="Disordered" evidence="1">
    <location>
        <begin position="578"/>
        <end position="602"/>
    </location>
</feature>
<evidence type="ECO:0000313" key="3">
    <source>
        <dbReference type="Proteomes" id="UP001370490"/>
    </source>
</evidence>
<name>A0AAN8VFW1_9MAGN</name>
<feature type="compositionally biased region" description="Polar residues" evidence="1">
    <location>
        <begin position="1020"/>
        <end position="1029"/>
    </location>
</feature>
<dbReference type="PANTHER" id="PTHR33737:SF19">
    <property type="entry name" value="BNAA10G12980D PROTEIN"/>
    <property type="match status" value="1"/>
</dbReference>
<dbReference type="AlphaFoldDB" id="A0AAN8VFW1"/>
<feature type="region of interest" description="Disordered" evidence="1">
    <location>
        <begin position="1000"/>
        <end position="1029"/>
    </location>
</feature>
<feature type="compositionally biased region" description="Basic and acidic residues" evidence="1">
    <location>
        <begin position="375"/>
        <end position="392"/>
    </location>
</feature>
<feature type="compositionally biased region" description="Polar residues" evidence="1">
    <location>
        <begin position="578"/>
        <end position="587"/>
    </location>
</feature>
<feature type="compositionally biased region" description="Polar residues" evidence="1">
    <location>
        <begin position="956"/>
        <end position="968"/>
    </location>
</feature>
<feature type="region of interest" description="Disordered" evidence="1">
    <location>
        <begin position="943"/>
        <end position="973"/>
    </location>
</feature>
<evidence type="ECO:0000313" key="2">
    <source>
        <dbReference type="EMBL" id="KAK6926848.1"/>
    </source>
</evidence>
<dbReference type="PANTHER" id="PTHR33737">
    <property type="entry name" value="OS05G0121800 PROTEIN"/>
    <property type="match status" value="1"/>
</dbReference>
<evidence type="ECO:0000256" key="1">
    <source>
        <dbReference type="SAM" id="MobiDB-lite"/>
    </source>
</evidence>
<feature type="compositionally biased region" description="Basic and acidic residues" evidence="1">
    <location>
        <begin position="1006"/>
        <end position="1017"/>
    </location>
</feature>
<proteinExistence type="predicted"/>
<feature type="compositionally biased region" description="Basic and acidic residues" evidence="1">
    <location>
        <begin position="943"/>
        <end position="954"/>
    </location>
</feature>
<accession>A0AAN8VFW1</accession>
<reference evidence="2 3" key="1">
    <citation type="submission" date="2023-12" db="EMBL/GenBank/DDBJ databases">
        <title>A high-quality genome assembly for Dillenia turbinata (Dilleniales).</title>
        <authorList>
            <person name="Chanderbali A."/>
        </authorList>
    </citation>
    <scope>NUCLEOTIDE SEQUENCE [LARGE SCALE GENOMIC DNA]</scope>
    <source>
        <strain evidence="2">LSX21</strain>
        <tissue evidence="2">Leaf</tissue>
    </source>
</reference>